<proteinExistence type="predicted"/>
<organism evidence="1 2">
    <name type="scientific">Adhaeribacter pallidiroseus</name>
    <dbReference type="NCBI Taxonomy" id="2072847"/>
    <lineage>
        <taxon>Bacteria</taxon>
        <taxon>Pseudomonadati</taxon>
        <taxon>Bacteroidota</taxon>
        <taxon>Cytophagia</taxon>
        <taxon>Cytophagales</taxon>
        <taxon>Hymenobacteraceae</taxon>
        <taxon>Adhaeribacter</taxon>
    </lineage>
</organism>
<gene>
    <name evidence="1" type="ORF">AHMF7616_01393</name>
</gene>
<dbReference type="AlphaFoldDB" id="A0A369QIU5"/>
<dbReference type="EMBL" id="QASA01000001">
    <property type="protein sequence ID" value="RDC62799.1"/>
    <property type="molecule type" value="Genomic_DNA"/>
</dbReference>
<keyword evidence="2" id="KW-1185">Reference proteome</keyword>
<name>A0A369QIU5_9BACT</name>
<evidence type="ECO:0000313" key="1">
    <source>
        <dbReference type="EMBL" id="RDC62799.1"/>
    </source>
</evidence>
<dbReference type="Proteomes" id="UP000253919">
    <property type="component" value="Unassembled WGS sequence"/>
</dbReference>
<reference evidence="1 2" key="1">
    <citation type="submission" date="2018-04" db="EMBL/GenBank/DDBJ databases">
        <title>Adhaeribacter sp. HMF7616 genome sequencing and assembly.</title>
        <authorList>
            <person name="Kang H."/>
            <person name="Kang J."/>
            <person name="Cha I."/>
            <person name="Kim H."/>
            <person name="Joh K."/>
        </authorList>
    </citation>
    <scope>NUCLEOTIDE SEQUENCE [LARGE SCALE GENOMIC DNA]</scope>
    <source>
        <strain evidence="1 2">HMF7616</strain>
    </source>
</reference>
<accession>A0A369QIU5</accession>
<evidence type="ECO:0000313" key="2">
    <source>
        <dbReference type="Proteomes" id="UP000253919"/>
    </source>
</evidence>
<protein>
    <submittedName>
        <fullName evidence="1">Uncharacterized protein</fullName>
    </submittedName>
</protein>
<sequence length="132" mass="15776">MIKYYKMNDFIYLKFNAPASQSNQIIARPVKTLVWNALIKVLTTILPKANPDFEELIEKVAFWKIEFIKEESAVYREIKFNRNGKAIVAMPLDENYCYFTDNSLLLLDYQKFKSTLIEAKEFEQDWWEFIKN</sequence>
<comment type="caution">
    <text evidence="1">The sequence shown here is derived from an EMBL/GenBank/DDBJ whole genome shotgun (WGS) entry which is preliminary data.</text>
</comment>